<dbReference type="Gene3D" id="1.10.287.1080">
    <property type="entry name" value="MazG-like"/>
    <property type="match status" value="2"/>
</dbReference>
<accession>A0A1G6RNR1</accession>
<evidence type="ECO:0000313" key="2">
    <source>
        <dbReference type="EMBL" id="SDD06320.1"/>
    </source>
</evidence>
<evidence type="ECO:0000313" key="3">
    <source>
        <dbReference type="Proteomes" id="UP000199603"/>
    </source>
</evidence>
<dbReference type="EMBL" id="FNAG01000001">
    <property type="protein sequence ID" value="SDD06320.1"/>
    <property type="molecule type" value="Genomic_DNA"/>
</dbReference>
<dbReference type="InterPro" id="IPR048011">
    <property type="entry name" value="NTP-PPase_MazG-like_C"/>
</dbReference>
<dbReference type="STRING" id="265719.SAMN04488509_10120"/>
<protein>
    <submittedName>
        <fullName evidence="2">ATP diphosphatase</fullName>
    </submittedName>
</protein>
<dbReference type="AlphaFoldDB" id="A0A1G6RNR1"/>
<dbReference type="GO" id="GO:0046081">
    <property type="term" value="P:dUTP catabolic process"/>
    <property type="evidence" value="ECO:0007669"/>
    <property type="project" value="TreeGrafter"/>
</dbReference>
<dbReference type="Proteomes" id="UP000199603">
    <property type="component" value="Unassembled WGS sequence"/>
</dbReference>
<dbReference type="Pfam" id="PF03819">
    <property type="entry name" value="MazG"/>
    <property type="match status" value="2"/>
</dbReference>
<dbReference type="CDD" id="cd11528">
    <property type="entry name" value="NTP-PPase_MazG_Nterm"/>
    <property type="match status" value="1"/>
</dbReference>
<dbReference type="InterPro" id="IPR011551">
    <property type="entry name" value="NTP_PyrPHydrolase_MazG"/>
</dbReference>
<dbReference type="GO" id="GO:0047429">
    <property type="term" value="F:nucleoside triphosphate diphosphatase activity"/>
    <property type="evidence" value="ECO:0007669"/>
    <property type="project" value="InterPro"/>
</dbReference>
<evidence type="ECO:0000259" key="1">
    <source>
        <dbReference type="Pfam" id="PF03819"/>
    </source>
</evidence>
<dbReference type="CDD" id="cd11529">
    <property type="entry name" value="NTP-PPase_MazG_Cterm"/>
    <property type="match status" value="1"/>
</dbReference>
<sequence>MPASIPTHADPVERLRAIMAQLRNPDGGCPWDLKQNFRTIAPCTIEEAYEVADAIDRGDFDELRDELGDLLLQVVFHARMAEEEGRFAFADVAEAICDKLIRRHPHVFGDASADEADAALAQWEAQKRAERAARGETDTSALAGVTRGLPEWARALKLQKKGASVGFDWPDAEPVIAKLQEELEEVRAELAKGRGHEALEDEIGDVLFVALNLARKAKVDAGSALRRANLKYERRFRRMEALAAARGTPLEALGLAEQEALWDATKAEGL</sequence>
<gene>
    <name evidence="2" type="ORF">SAMN04488509_10120</name>
</gene>
<name>A0A1G6RNR1_9GAMM</name>
<dbReference type="GO" id="GO:0006950">
    <property type="term" value="P:response to stress"/>
    <property type="evidence" value="ECO:0007669"/>
    <property type="project" value="UniProtKB-ARBA"/>
</dbReference>
<dbReference type="NCBIfam" id="NF007113">
    <property type="entry name" value="PRK09562.1"/>
    <property type="match status" value="1"/>
</dbReference>
<dbReference type="GO" id="GO:0046047">
    <property type="term" value="P:TTP catabolic process"/>
    <property type="evidence" value="ECO:0007669"/>
    <property type="project" value="TreeGrafter"/>
</dbReference>
<feature type="domain" description="NTP pyrophosphohydrolase MazG-like" evidence="1">
    <location>
        <begin position="35"/>
        <end position="108"/>
    </location>
</feature>
<keyword evidence="3" id="KW-1185">Reference proteome</keyword>
<dbReference type="NCBIfam" id="TIGR00444">
    <property type="entry name" value="mazG"/>
    <property type="match status" value="1"/>
</dbReference>
<dbReference type="PANTHER" id="PTHR30522:SF0">
    <property type="entry name" value="NUCLEOSIDE TRIPHOSPHATE PYROPHOSPHOHYDROLASE"/>
    <property type="match status" value="1"/>
</dbReference>
<dbReference type="RefSeq" id="WP_176763931.1">
    <property type="nucleotide sequence ID" value="NZ_FNAG01000001.1"/>
</dbReference>
<dbReference type="GO" id="GO:0046076">
    <property type="term" value="P:dTTP catabolic process"/>
    <property type="evidence" value="ECO:0007669"/>
    <property type="project" value="TreeGrafter"/>
</dbReference>
<dbReference type="PANTHER" id="PTHR30522">
    <property type="entry name" value="NUCLEOSIDE TRIPHOSPHATE PYROPHOSPHOHYDROLASE"/>
    <property type="match status" value="1"/>
</dbReference>
<organism evidence="2 3">
    <name type="scientific">Aquimonas voraii</name>
    <dbReference type="NCBI Taxonomy" id="265719"/>
    <lineage>
        <taxon>Bacteria</taxon>
        <taxon>Pseudomonadati</taxon>
        <taxon>Pseudomonadota</taxon>
        <taxon>Gammaproteobacteria</taxon>
        <taxon>Lysobacterales</taxon>
        <taxon>Lysobacteraceae</taxon>
        <taxon>Aquimonas</taxon>
    </lineage>
</organism>
<feature type="domain" description="NTP pyrophosphohydrolase MazG-like" evidence="1">
    <location>
        <begin position="175"/>
        <end position="235"/>
    </location>
</feature>
<dbReference type="InterPro" id="IPR048015">
    <property type="entry name" value="NTP-PPase_MazG-like_N"/>
</dbReference>
<dbReference type="InterPro" id="IPR004518">
    <property type="entry name" value="MazG-like_dom"/>
</dbReference>
<reference evidence="2 3" key="1">
    <citation type="submission" date="2016-10" db="EMBL/GenBank/DDBJ databases">
        <authorList>
            <person name="de Groot N.N."/>
        </authorList>
    </citation>
    <scope>NUCLEOTIDE SEQUENCE [LARGE SCALE GENOMIC DNA]</scope>
    <source>
        <strain evidence="2 3">DSM 16957</strain>
    </source>
</reference>
<dbReference type="FunFam" id="1.10.287.1080:FF:000001">
    <property type="entry name" value="Nucleoside triphosphate pyrophosphohydrolase"/>
    <property type="match status" value="1"/>
</dbReference>
<proteinExistence type="predicted"/>
<dbReference type="GO" id="GO:0006203">
    <property type="term" value="P:dGTP catabolic process"/>
    <property type="evidence" value="ECO:0007669"/>
    <property type="project" value="TreeGrafter"/>
</dbReference>
<dbReference type="GO" id="GO:0046052">
    <property type="term" value="P:UTP catabolic process"/>
    <property type="evidence" value="ECO:0007669"/>
    <property type="project" value="TreeGrafter"/>
</dbReference>
<dbReference type="SUPFAM" id="SSF101386">
    <property type="entry name" value="all-alpha NTP pyrophosphatases"/>
    <property type="match status" value="2"/>
</dbReference>
<dbReference type="GO" id="GO:0046061">
    <property type="term" value="P:dATP catabolic process"/>
    <property type="evidence" value="ECO:0007669"/>
    <property type="project" value="TreeGrafter"/>
</dbReference>